<protein>
    <submittedName>
        <fullName evidence="1">Uncharacterized protein</fullName>
    </submittedName>
</protein>
<name>A0ACC3SPZ0_LIPKO</name>
<evidence type="ECO:0000313" key="1">
    <source>
        <dbReference type="EMBL" id="KAK9233719.1"/>
    </source>
</evidence>
<proteinExistence type="predicted"/>
<gene>
    <name evidence="1" type="ORF">V1525DRAFT_436314</name>
</gene>
<sequence>MTHLTARGDIAIAEIVVYAFLLVISLLNCVRHGFKRQDGWILLSIFCILRLVASVLVIVVEESSNPSTGVIVAELTISNIALTPLHMAALGFLSTCALLAFDNTVPAMLNHMLRLCRIVLAAAIILGIVSAVEINSNQASTKGHDLQKAAILLIAAVFCFLTLFALYLLGFVRIGGQSRMLALGVTFALPFLCVRIIYSLVGVFSTAIPNNFSSTTGSWQIYLGMDVIMEFVVVGVLAVTGLLLQNYYREGSPRNLQFEMANMKD</sequence>
<accession>A0ACC3SPZ0</accession>
<dbReference type="EMBL" id="MU971651">
    <property type="protein sequence ID" value="KAK9233719.1"/>
    <property type="molecule type" value="Genomic_DNA"/>
</dbReference>
<evidence type="ECO:0000313" key="2">
    <source>
        <dbReference type="Proteomes" id="UP001433508"/>
    </source>
</evidence>
<dbReference type="Proteomes" id="UP001433508">
    <property type="component" value="Unassembled WGS sequence"/>
</dbReference>
<reference evidence="2" key="1">
    <citation type="journal article" date="2024" name="Front. Bioeng. Biotechnol.">
        <title>Genome-scale model development and genomic sequencing of the oleaginous clade Lipomyces.</title>
        <authorList>
            <person name="Czajka J.J."/>
            <person name="Han Y."/>
            <person name="Kim J."/>
            <person name="Mondo S.J."/>
            <person name="Hofstad B.A."/>
            <person name="Robles A."/>
            <person name="Haridas S."/>
            <person name="Riley R."/>
            <person name="LaButti K."/>
            <person name="Pangilinan J."/>
            <person name="Andreopoulos W."/>
            <person name="Lipzen A."/>
            <person name="Yan J."/>
            <person name="Wang M."/>
            <person name="Ng V."/>
            <person name="Grigoriev I.V."/>
            <person name="Spatafora J.W."/>
            <person name="Magnuson J.K."/>
            <person name="Baker S.E."/>
            <person name="Pomraning K.R."/>
        </authorList>
    </citation>
    <scope>NUCLEOTIDE SEQUENCE [LARGE SCALE GENOMIC DNA]</scope>
    <source>
        <strain evidence="2">CBS 7786</strain>
    </source>
</reference>
<comment type="caution">
    <text evidence="1">The sequence shown here is derived from an EMBL/GenBank/DDBJ whole genome shotgun (WGS) entry which is preliminary data.</text>
</comment>
<organism evidence="1 2">
    <name type="scientific">Lipomyces kononenkoae</name>
    <name type="common">Yeast</name>
    <dbReference type="NCBI Taxonomy" id="34357"/>
    <lineage>
        <taxon>Eukaryota</taxon>
        <taxon>Fungi</taxon>
        <taxon>Dikarya</taxon>
        <taxon>Ascomycota</taxon>
        <taxon>Saccharomycotina</taxon>
        <taxon>Lipomycetes</taxon>
        <taxon>Lipomycetales</taxon>
        <taxon>Lipomycetaceae</taxon>
        <taxon>Lipomyces</taxon>
    </lineage>
</organism>
<keyword evidence="2" id="KW-1185">Reference proteome</keyword>